<dbReference type="OrthoDB" id="4761366at2"/>
<dbReference type="EMBL" id="RCZG01000004">
    <property type="protein sequence ID" value="TPG34406.1"/>
    <property type="molecule type" value="Genomic_DNA"/>
</dbReference>
<evidence type="ECO:0000313" key="2">
    <source>
        <dbReference type="EMBL" id="TPG34406.1"/>
    </source>
</evidence>
<feature type="transmembrane region" description="Helical" evidence="1">
    <location>
        <begin position="105"/>
        <end position="122"/>
    </location>
</feature>
<keyword evidence="3" id="KW-1185">Reference proteome</keyword>
<proteinExistence type="predicted"/>
<feature type="transmembrane region" description="Helical" evidence="1">
    <location>
        <begin position="129"/>
        <end position="154"/>
    </location>
</feature>
<feature type="transmembrane region" description="Helical" evidence="1">
    <location>
        <begin position="49"/>
        <end position="70"/>
    </location>
</feature>
<reference evidence="2 3" key="1">
    <citation type="journal article" date="2019" name="Environ. Microbiol.">
        <title>Species interactions and distinct microbial communities in high Arctic permafrost affected cryosols are associated with the CH4 and CO2 gas fluxes.</title>
        <authorList>
            <person name="Altshuler I."/>
            <person name="Hamel J."/>
            <person name="Turney S."/>
            <person name="Magnuson E."/>
            <person name="Levesque R."/>
            <person name="Greer C."/>
            <person name="Whyte L.G."/>
        </authorList>
    </citation>
    <scope>NUCLEOTIDE SEQUENCE [LARGE SCALE GENOMIC DNA]</scope>
    <source>
        <strain evidence="2 3">S5.20</strain>
    </source>
</reference>
<evidence type="ECO:0000313" key="3">
    <source>
        <dbReference type="Proteomes" id="UP000320095"/>
    </source>
</evidence>
<dbReference type="RefSeq" id="WP_140691018.1">
    <property type="nucleotide sequence ID" value="NZ_RCZG01000004.1"/>
</dbReference>
<feature type="transmembrane region" description="Helical" evidence="1">
    <location>
        <begin position="82"/>
        <end position="99"/>
    </location>
</feature>
<sequence length="196" mass="20271">MKLRMPQVVFLFLLGAAASLVGDHAHVVTGTTVYFETALTAVPFVWSSPIWFPTMVGVATVTLAEIRLHLPGVRTGVTARQGLAGVAAVVGIYVTTALVHTAPPVPGTVLVVAMSVITWCALGDKQSLVCGMLAAILGPVVEIVLVEVGVFAYHADSDGLFGVGPFLPPLYFAFGVVVALLGELCAETADGATRLG</sequence>
<accession>A0A502ED38</accession>
<keyword evidence="1" id="KW-1133">Transmembrane helix</keyword>
<dbReference type="Proteomes" id="UP000320095">
    <property type="component" value="Unassembled WGS sequence"/>
</dbReference>
<comment type="caution">
    <text evidence="2">The sequence shown here is derived from an EMBL/GenBank/DDBJ whole genome shotgun (WGS) entry which is preliminary data.</text>
</comment>
<protein>
    <submittedName>
        <fullName evidence="2">Uncharacterized protein</fullName>
    </submittedName>
</protein>
<organism evidence="2 3">
    <name type="scientific">Mycolicibacterium hodleri</name>
    <dbReference type="NCBI Taxonomy" id="49897"/>
    <lineage>
        <taxon>Bacteria</taxon>
        <taxon>Bacillati</taxon>
        <taxon>Actinomycetota</taxon>
        <taxon>Actinomycetes</taxon>
        <taxon>Mycobacteriales</taxon>
        <taxon>Mycobacteriaceae</taxon>
        <taxon>Mycolicibacterium</taxon>
    </lineage>
</organism>
<dbReference type="AlphaFoldDB" id="A0A502ED38"/>
<feature type="transmembrane region" description="Helical" evidence="1">
    <location>
        <begin position="166"/>
        <end position="186"/>
    </location>
</feature>
<gene>
    <name evidence="2" type="ORF">EAH80_12635</name>
</gene>
<keyword evidence="1" id="KW-0812">Transmembrane</keyword>
<name>A0A502ED38_9MYCO</name>
<keyword evidence="1" id="KW-0472">Membrane</keyword>
<evidence type="ECO:0000256" key="1">
    <source>
        <dbReference type="SAM" id="Phobius"/>
    </source>
</evidence>